<accession>A0A4Y5TV87</accession>
<dbReference type="RefSeq" id="YP_009845745.1">
    <property type="nucleotide sequence ID" value="NC_048765.1"/>
</dbReference>
<evidence type="ECO:0000313" key="1">
    <source>
        <dbReference type="EMBL" id="QDB73271.1"/>
    </source>
</evidence>
<dbReference type="GeneID" id="55616108"/>
<proteinExistence type="predicted"/>
<dbReference type="Proteomes" id="UP000318470">
    <property type="component" value="Segment"/>
</dbReference>
<protein>
    <submittedName>
        <fullName evidence="1">Alpha/beta hydrolase</fullName>
    </submittedName>
</protein>
<dbReference type="GO" id="GO:0016787">
    <property type="term" value="F:hydrolase activity"/>
    <property type="evidence" value="ECO:0007669"/>
    <property type="project" value="UniProtKB-KW"/>
</dbReference>
<name>A0A4Y5TV87_9CAUD</name>
<sequence>MKDFKFKLKCFIANLNFFGEQHRLNNSERALFDLYRNKTCTISHLELQAWKNGVVIEGQACSKHNAALINNEFWLVTFRVNRLKRVAMVKACHVDKNGVIDEKFIDINGKAMNILSFAAQDVMYDLIEDRFKLAKKARMLKKLNTNRKVLDTHLENIARQEHA</sequence>
<reference evidence="1 2" key="1">
    <citation type="submission" date="2019-04" db="EMBL/GenBank/DDBJ databases">
        <authorList>
            <person name="Gao M."/>
            <person name="Bai C."/>
            <person name="Tong Y."/>
            <person name="Xu X."/>
        </authorList>
    </citation>
    <scope>NUCLEOTIDE SEQUENCE [LARGE SCALE GENOMIC DNA]</scope>
    <source>
        <strain evidence="1 2">Vibrio alginolyticus VA1</strain>
    </source>
</reference>
<evidence type="ECO:0000313" key="2">
    <source>
        <dbReference type="Proteomes" id="UP000318470"/>
    </source>
</evidence>
<keyword evidence="2" id="KW-1185">Reference proteome</keyword>
<dbReference type="EMBL" id="MK795384">
    <property type="protein sequence ID" value="QDB73271.1"/>
    <property type="molecule type" value="Genomic_DNA"/>
</dbReference>
<keyword evidence="1" id="KW-0378">Hydrolase</keyword>
<organism evidence="1 2">
    <name type="scientific">Vibrio phage VAP7</name>
    <dbReference type="NCBI Taxonomy" id="2584487"/>
    <lineage>
        <taxon>Viruses</taxon>
        <taxon>Duplodnaviria</taxon>
        <taxon>Heunggongvirae</taxon>
        <taxon>Uroviricota</taxon>
        <taxon>Caudoviricetes</taxon>
        <taxon>Pantevenvirales</taxon>
        <taxon>Ackermannviridae</taxon>
        <taxon>Vapseptimavirus</taxon>
        <taxon>Vapseptimavirus VAP7</taxon>
    </lineage>
</organism>
<dbReference type="KEGG" id="vg:55616108"/>